<dbReference type="Proteomes" id="UP000460298">
    <property type="component" value="Unassembled WGS sequence"/>
</dbReference>
<name>A0A833H0D5_9LEPT</name>
<dbReference type="NCBIfam" id="TIGR04366">
    <property type="entry name" value="cupin_WbuC"/>
    <property type="match status" value="2"/>
</dbReference>
<dbReference type="InterPro" id="IPR046058">
    <property type="entry name" value="WbuC_cupin"/>
</dbReference>
<dbReference type="EMBL" id="WBUI01000018">
    <property type="protein sequence ID" value="KAB2930698.1"/>
    <property type="molecule type" value="Genomic_DNA"/>
</dbReference>
<gene>
    <name evidence="2" type="ORF">F9K24_15800</name>
</gene>
<comment type="caution">
    <text evidence="2">The sequence shown here is derived from an EMBL/GenBank/DDBJ whole genome shotgun (WGS) entry which is preliminary data.</text>
</comment>
<organism evidence="2 3">
    <name type="scientific">Leptonema illini</name>
    <dbReference type="NCBI Taxonomy" id="183"/>
    <lineage>
        <taxon>Bacteria</taxon>
        <taxon>Pseudomonadati</taxon>
        <taxon>Spirochaetota</taxon>
        <taxon>Spirochaetia</taxon>
        <taxon>Leptospirales</taxon>
        <taxon>Leptospiraceae</taxon>
        <taxon>Leptonema</taxon>
    </lineage>
</organism>
<evidence type="ECO:0000313" key="3">
    <source>
        <dbReference type="Proteomes" id="UP000460298"/>
    </source>
</evidence>
<feature type="domain" description="Cupin fold metalloprotein WbuC cupin" evidence="1">
    <location>
        <begin position="7"/>
        <end position="88"/>
    </location>
</feature>
<dbReference type="SUPFAM" id="SSF51182">
    <property type="entry name" value="RmlC-like cupins"/>
    <property type="match status" value="1"/>
</dbReference>
<accession>A0A833H0D5</accession>
<dbReference type="InterPro" id="IPR027565">
    <property type="entry name" value="Cupin_WbuC"/>
</dbReference>
<proteinExistence type="predicted"/>
<dbReference type="InterPro" id="IPR011051">
    <property type="entry name" value="RmlC_Cupin_sf"/>
</dbReference>
<reference evidence="2 3" key="1">
    <citation type="submission" date="2019-10" db="EMBL/GenBank/DDBJ databases">
        <title>Extracellular Electron Transfer in a Candidatus Methanoperedens spp. Enrichment Culture.</title>
        <authorList>
            <person name="Berger S."/>
            <person name="Rangel Shaw D."/>
            <person name="Berben T."/>
            <person name="In 'T Zandt M."/>
            <person name="Frank J."/>
            <person name="Reimann J."/>
            <person name="Jetten M.S.M."/>
            <person name="Welte C.U."/>
        </authorList>
    </citation>
    <scope>NUCLEOTIDE SEQUENCE [LARGE SCALE GENOMIC DNA]</scope>
    <source>
        <strain evidence="2">SB12</strain>
    </source>
</reference>
<dbReference type="AlphaFoldDB" id="A0A833H0D5"/>
<protein>
    <submittedName>
        <fullName evidence="2">WbuC family cupin fold metalloprotein</fullName>
    </submittedName>
</protein>
<evidence type="ECO:0000313" key="2">
    <source>
        <dbReference type="EMBL" id="KAB2930698.1"/>
    </source>
</evidence>
<sequence length="188" mass="21510">MDPIRWIDASMLDGLVQQAADTPRGRLNRNFHHTLEENPHRFLNAMMRRTYVRPHRHLLPPKPESFVLLSGAVIFIIFDDDGRIKESRLIAAPDLLGKNHSEAKMAFDRERRNLTEQCRENPAMGVDIDPGIWHTLLPITDVAVIFEVKPGPYTPADDKEFAAWAPPENHPDAKAYLDSLYKMCYGEP</sequence>
<dbReference type="Pfam" id="PF19480">
    <property type="entry name" value="DUF6016"/>
    <property type="match status" value="1"/>
</dbReference>
<evidence type="ECO:0000259" key="1">
    <source>
        <dbReference type="Pfam" id="PF19480"/>
    </source>
</evidence>
<dbReference type="CDD" id="cd07005">
    <property type="entry name" value="cupin_WbuC-like"/>
    <property type="match status" value="1"/>
</dbReference>